<dbReference type="InterPro" id="IPR013033">
    <property type="entry name" value="MinC"/>
</dbReference>
<keyword evidence="3 5" id="KW-0131">Cell cycle</keyword>
<comment type="function">
    <text evidence="5">Cell division inhibitor that blocks the formation of polar Z ring septums. Rapidly oscillates between the poles of the cell to destabilize FtsZ filaments that have formed before they mature into polar Z rings. Prevents FtsZ polymerization.</text>
</comment>
<comment type="caution">
    <text evidence="7">The sequence shown here is derived from an EMBL/GenBank/DDBJ whole genome shotgun (WGS) entry which is preliminary data.</text>
</comment>
<reference evidence="7 8" key="1">
    <citation type="submission" date="2023-12" db="EMBL/GenBank/DDBJ databases">
        <title>Baltic Sea Cyanobacteria.</title>
        <authorList>
            <person name="Delbaje E."/>
            <person name="Fewer D.P."/>
            <person name="Shishido T.K."/>
        </authorList>
    </citation>
    <scope>NUCLEOTIDE SEQUENCE [LARGE SCALE GENOMIC DNA]</scope>
    <source>
        <strain evidence="7 8">UHCC 0281</strain>
    </source>
</reference>
<dbReference type="SUPFAM" id="SSF63848">
    <property type="entry name" value="Cell-division inhibitor MinC, C-terminal domain"/>
    <property type="match status" value="1"/>
</dbReference>
<sequence>MAAALIQAVDDRQPHLLRLPVQQGSASALEEVRYALGSRHPRAGTVVLEAGRWHLRLPELRQLQELLAPLQLDLIRVAGDHPETLVAAAALGLEIDLAVPQPPSPAGAAVAGDLLVHRGTLRSGDHLQAEGSVLLLGDVNPGARISAAGNVLVWGRLRGIAHAGVAGDRNARIVALQLRPLQLRIADMVARGPEGLPPPGLAEQALLVDGEIRIDPAAPDFSG</sequence>
<accession>A0ABU5SS67</accession>
<evidence type="ECO:0000259" key="6">
    <source>
        <dbReference type="Pfam" id="PF03775"/>
    </source>
</evidence>
<evidence type="ECO:0000256" key="1">
    <source>
        <dbReference type="ARBA" id="ARBA00022618"/>
    </source>
</evidence>
<dbReference type="PANTHER" id="PTHR34108">
    <property type="entry name" value="SEPTUM SITE-DETERMINING PROTEIN MINC"/>
    <property type="match status" value="1"/>
</dbReference>
<evidence type="ECO:0000256" key="2">
    <source>
        <dbReference type="ARBA" id="ARBA00023210"/>
    </source>
</evidence>
<name>A0ABU5SS67_9CYAN</name>
<keyword evidence="1 5" id="KW-0132">Cell division</keyword>
<proteinExistence type="inferred from homology"/>
<dbReference type="Pfam" id="PF03775">
    <property type="entry name" value="MinC_C"/>
    <property type="match status" value="1"/>
</dbReference>
<dbReference type="InterPro" id="IPR036145">
    <property type="entry name" value="MinC_C_sf"/>
</dbReference>
<protein>
    <recommendedName>
        <fullName evidence="5">Probable septum site-determining protein MinC</fullName>
    </recommendedName>
</protein>
<dbReference type="PANTHER" id="PTHR34108:SF1">
    <property type="entry name" value="SEPTUM SITE-DETERMINING PROTEIN MINC"/>
    <property type="match status" value="1"/>
</dbReference>
<comment type="subunit">
    <text evidence="4 5">Interacts with MinD and FtsZ.</text>
</comment>
<dbReference type="RefSeq" id="WP_323355498.1">
    <property type="nucleotide sequence ID" value="NZ_JAYGHY010000004.1"/>
</dbReference>
<dbReference type="HAMAP" id="MF_00267">
    <property type="entry name" value="MinC"/>
    <property type="match status" value="1"/>
</dbReference>
<evidence type="ECO:0000313" key="8">
    <source>
        <dbReference type="Proteomes" id="UP001302329"/>
    </source>
</evidence>
<evidence type="ECO:0000256" key="3">
    <source>
        <dbReference type="ARBA" id="ARBA00023306"/>
    </source>
</evidence>
<dbReference type="InterPro" id="IPR016098">
    <property type="entry name" value="CAP/MinC_C"/>
</dbReference>
<organism evidence="7 8">
    <name type="scientific">Cyanobium gracile UHCC 0281</name>
    <dbReference type="NCBI Taxonomy" id="3110309"/>
    <lineage>
        <taxon>Bacteria</taxon>
        <taxon>Bacillati</taxon>
        <taxon>Cyanobacteriota</taxon>
        <taxon>Cyanophyceae</taxon>
        <taxon>Synechococcales</taxon>
        <taxon>Prochlorococcaceae</taxon>
        <taxon>Cyanobium</taxon>
    </lineage>
</organism>
<keyword evidence="2 5" id="KW-0717">Septation</keyword>
<dbReference type="InterPro" id="IPR005526">
    <property type="entry name" value="Septum_form_inhib_MinC_C"/>
</dbReference>
<comment type="similarity">
    <text evidence="5">Belongs to the MinC family.</text>
</comment>
<gene>
    <name evidence="5" type="primary">minC</name>
    <name evidence="7" type="ORF">VB739_02175</name>
</gene>
<evidence type="ECO:0000256" key="4">
    <source>
        <dbReference type="ARBA" id="ARBA00046874"/>
    </source>
</evidence>
<keyword evidence="8" id="KW-1185">Reference proteome</keyword>
<evidence type="ECO:0000256" key="5">
    <source>
        <dbReference type="HAMAP-Rule" id="MF_00267"/>
    </source>
</evidence>
<dbReference type="Proteomes" id="UP001302329">
    <property type="component" value="Unassembled WGS sequence"/>
</dbReference>
<dbReference type="Gene3D" id="2.160.20.70">
    <property type="match status" value="1"/>
</dbReference>
<dbReference type="EMBL" id="JAYGHY010000004">
    <property type="protein sequence ID" value="MEA5441353.1"/>
    <property type="molecule type" value="Genomic_DNA"/>
</dbReference>
<evidence type="ECO:0000313" key="7">
    <source>
        <dbReference type="EMBL" id="MEA5441353.1"/>
    </source>
</evidence>
<feature type="domain" description="Septum formation inhibitor MinC C-terminal" evidence="6">
    <location>
        <begin position="117"/>
        <end position="213"/>
    </location>
</feature>